<comment type="cofactor">
    <cofactor evidence="1">
        <name>Mg(2+)</name>
        <dbReference type="ChEBI" id="CHEBI:18420"/>
    </cofactor>
</comment>
<dbReference type="GO" id="GO:0000226">
    <property type="term" value="P:microtubule cytoskeleton organization"/>
    <property type="evidence" value="ECO:0007669"/>
    <property type="project" value="TreeGrafter"/>
</dbReference>
<keyword evidence="9 15" id="KW-0547">Nucleotide-binding</keyword>
<dbReference type="OrthoDB" id="193931at2759"/>
<comment type="catalytic activity">
    <reaction evidence="14">
        <text>L-seryl-[protein] + ATP = O-phospho-L-seryl-[protein] + ADP + H(+)</text>
        <dbReference type="Rhea" id="RHEA:17989"/>
        <dbReference type="Rhea" id="RHEA-COMP:9863"/>
        <dbReference type="Rhea" id="RHEA-COMP:11604"/>
        <dbReference type="ChEBI" id="CHEBI:15378"/>
        <dbReference type="ChEBI" id="CHEBI:29999"/>
        <dbReference type="ChEBI" id="CHEBI:30616"/>
        <dbReference type="ChEBI" id="CHEBI:83421"/>
        <dbReference type="ChEBI" id="CHEBI:456216"/>
        <dbReference type="EC" id="2.7.11.1"/>
    </reaction>
</comment>
<dbReference type="EMBL" id="JABFDY010000024">
    <property type="protein sequence ID" value="KAF7689585.1"/>
    <property type="molecule type" value="Genomic_DNA"/>
</dbReference>
<dbReference type="SUPFAM" id="SSF56112">
    <property type="entry name" value="Protein kinase-like (PK-like)"/>
    <property type="match status" value="1"/>
</dbReference>
<evidence type="ECO:0000256" key="7">
    <source>
        <dbReference type="ARBA" id="ARBA00022679"/>
    </source>
</evidence>
<keyword evidence="12" id="KW-0460">Magnesium</keyword>
<evidence type="ECO:0000256" key="9">
    <source>
        <dbReference type="ARBA" id="ARBA00022741"/>
    </source>
</evidence>
<dbReference type="InterPro" id="IPR034672">
    <property type="entry name" value="SIK"/>
</dbReference>
<evidence type="ECO:0000313" key="19">
    <source>
        <dbReference type="Proteomes" id="UP000606274"/>
    </source>
</evidence>
<dbReference type="PROSITE" id="PS00108">
    <property type="entry name" value="PROTEIN_KINASE_ST"/>
    <property type="match status" value="1"/>
</dbReference>
<dbReference type="PROSITE" id="PS00107">
    <property type="entry name" value="PROTEIN_KINASE_ATP"/>
    <property type="match status" value="1"/>
</dbReference>
<evidence type="ECO:0000256" key="14">
    <source>
        <dbReference type="ARBA" id="ARBA00048679"/>
    </source>
</evidence>
<reference evidence="18" key="1">
    <citation type="submission" date="2020-08" db="EMBL/GenBank/DDBJ databases">
        <title>Chromosome-level assembly of Southern catfish (Silurus meridionalis) provides insights into visual adaptation to the nocturnal and benthic lifestyles.</title>
        <authorList>
            <person name="Zhang Y."/>
            <person name="Wang D."/>
            <person name="Peng Z."/>
        </authorList>
    </citation>
    <scope>NUCLEOTIDE SEQUENCE</scope>
    <source>
        <strain evidence="18">SWU-2019-XX</strain>
        <tissue evidence="18">Muscle</tissue>
    </source>
</reference>
<evidence type="ECO:0000256" key="15">
    <source>
        <dbReference type="PROSITE-ProRule" id="PRU10141"/>
    </source>
</evidence>
<protein>
    <recommendedName>
        <fullName evidence="3">non-specific serine/threonine protein kinase</fullName>
        <ecNumber evidence="3">2.7.11.1</ecNumber>
    </recommendedName>
</protein>
<dbReference type="GO" id="GO:0035556">
    <property type="term" value="P:intracellular signal transduction"/>
    <property type="evidence" value="ECO:0007669"/>
    <property type="project" value="TreeGrafter"/>
</dbReference>
<dbReference type="GO" id="GO:0050321">
    <property type="term" value="F:tau-protein kinase activity"/>
    <property type="evidence" value="ECO:0007669"/>
    <property type="project" value="TreeGrafter"/>
</dbReference>
<evidence type="ECO:0000259" key="16">
    <source>
        <dbReference type="PROSITE" id="PS50011"/>
    </source>
</evidence>
<keyword evidence="19" id="KW-1185">Reference proteome</keyword>
<evidence type="ECO:0000256" key="11">
    <source>
        <dbReference type="ARBA" id="ARBA00022840"/>
    </source>
</evidence>
<evidence type="ECO:0000313" key="18">
    <source>
        <dbReference type="EMBL" id="KAF7689585.1"/>
    </source>
</evidence>
<dbReference type="Pfam" id="PF00069">
    <property type="entry name" value="Pkinase"/>
    <property type="match status" value="1"/>
</dbReference>
<keyword evidence="5" id="KW-0723">Serine/threonine-protein kinase</keyword>
<dbReference type="InterPro" id="IPR011009">
    <property type="entry name" value="Kinase-like_dom_sf"/>
</dbReference>
<evidence type="ECO:0000259" key="17">
    <source>
        <dbReference type="PROSITE" id="PS50030"/>
    </source>
</evidence>
<dbReference type="SMART" id="SM00220">
    <property type="entry name" value="S_TKc"/>
    <property type="match status" value="1"/>
</dbReference>
<evidence type="ECO:0000256" key="8">
    <source>
        <dbReference type="ARBA" id="ARBA00022723"/>
    </source>
</evidence>
<dbReference type="AlphaFoldDB" id="A0A8T0ADU7"/>
<dbReference type="Pfam" id="PF23312">
    <property type="entry name" value="UBA_SIK3"/>
    <property type="match status" value="1"/>
</dbReference>
<gene>
    <name evidence="18" type="ORF">HF521_012938</name>
</gene>
<feature type="binding site" evidence="15">
    <location>
        <position position="53"/>
    </location>
    <ligand>
        <name>ATP</name>
        <dbReference type="ChEBI" id="CHEBI:30616"/>
    </ligand>
</feature>
<organism evidence="18 19">
    <name type="scientific">Silurus meridionalis</name>
    <name type="common">Southern catfish</name>
    <name type="synonym">Silurus soldatovi meridionalis</name>
    <dbReference type="NCBI Taxonomy" id="175797"/>
    <lineage>
        <taxon>Eukaryota</taxon>
        <taxon>Metazoa</taxon>
        <taxon>Chordata</taxon>
        <taxon>Craniata</taxon>
        <taxon>Vertebrata</taxon>
        <taxon>Euteleostomi</taxon>
        <taxon>Actinopterygii</taxon>
        <taxon>Neopterygii</taxon>
        <taxon>Teleostei</taxon>
        <taxon>Ostariophysi</taxon>
        <taxon>Siluriformes</taxon>
        <taxon>Siluridae</taxon>
        <taxon>Silurus</taxon>
    </lineage>
</organism>
<evidence type="ECO:0000256" key="4">
    <source>
        <dbReference type="ARBA" id="ARBA00022490"/>
    </source>
</evidence>
<dbReference type="InterPro" id="IPR000719">
    <property type="entry name" value="Prot_kinase_dom"/>
</dbReference>
<comment type="caution">
    <text evidence="18">The sequence shown here is derived from an EMBL/GenBank/DDBJ whole genome shotgun (WGS) entry which is preliminary data.</text>
</comment>
<feature type="domain" description="UBA" evidence="17">
    <location>
        <begin position="300"/>
        <end position="340"/>
    </location>
</feature>
<dbReference type="PANTHER" id="PTHR24346">
    <property type="entry name" value="MAP/MICROTUBULE AFFINITY-REGULATING KINASE"/>
    <property type="match status" value="1"/>
</dbReference>
<evidence type="ECO:0000256" key="10">
    <source>
        <dbReference type="ARBA" id="ARBA00022777"/>
    </source>
</evidence>
<dbReference type="GO" id="GO:0046872">
    <property type="term" value="F:metal ion binding"/>
    <property type="evidence" value="ECO:0007669"/>
    <property type="project" value="UniProtKB-KW"/>
</dbReference>
<keyword evidence="7" id="KW-0808">Transferase</keyword>
<evidence type="ECO:0000256" key="2">
    <source>
        <dbReference type="ARBA" id="ARBA00004496"/>
    </source>
</evidence>
<accession>A0A8T0ADU7</accession>
<dbReference type="InterPro" id="IPR015940">
    <property type="entry name" value="UBA"/>
</dbReference>
<keyword evidence="11 15" id="KW-0067">ATP-binding</keyword>
<dbReference type="FunFam" id="3.30.200.20:FF:000003">
    <property type="entry name" value="Non-specific serine/threonine protein kinase"/>
    <property type="match status" value="1"/>
</dbReference>
<comment type="subcellular location">
    <subcellularLocation>
        <location evidence="2">Cytoplasm</location>
    </subcellularLocation>
</comment>
<dbReference type="InterPro" id="IPR008271">
    <property type="entry name" value="Ser/Thr_kinase_AS"/>
</dbReference>
<evidence type="ECO:0000256" key="13">
    <source>
        <dbReference type="ARBA" id="ARBA00047899"/>
    </source>
</evidence>
<feature type="domain" description="Protein kinase" evidence="16">
    <location>
        <begin position="24"/>
        <end position="275"/>
    </location>
</feature>
<dbReference type="PROSITE" id="PS50030">
    <property type="entry name" value="UBA"/>
    <property type="match status" value="1"/>
</dbReference>
<keyword evidence="6" id="KW-0597">Phosphoprotein</keyword>
<keyword evidence="10" id="KW-0418">Kinase</keyword>
<dbReference type="FunFam" id="1.10.510.10:FF:000154">
    <property type="entry name" value="Serine/threonine-protein kinase SIK2"/>
    <property type="match status" value="1"/>
</dbReference>
<dbReference type="GO" id="GO:0005737">
    <property type="term" value="C:cytoplasm"/>
    <property type="evidence" value="ECO:0007669"/>
    <property type="project" value="UniProtKB-SubCell"/>
</dbReference>
<keyword evidence="4" id="KW-0963">Cytoplasm</keyword>
<comment type="catalytic activity">
    <reaction evidence="13">
        <text>L-threonyl-[protein] + ATP = O-phospho-L-threonyl-[protein] + ADP + H(+)</text>
        <dbReference type="Rhea" id="RHEA:46608"/>
        <dbReference type="Rhea" id="RHEA-COMP:11060"/>
        <dbReference type="Rhea" id="RHEA-COMP:11605"/>
        <dbReference type="ChEBI" id="CHEBI:15378"/>
        <dbReference type="ChEBI" id="CHEBI:30013"/>
        <dbReference type="ChEBI" id="CHEBI:30616"/>
        <dbReference type="ChEBI" id="CHEBI:61977"/>
        <dbReference type="ChEBI" id="CHEBI:456216"/>
        <dbReference type="EC" id="2.7.11.1"/>
    </reaction>
</comment>
<dbReference type="PROSITE" id="PS50011">
    <property type="entry name" value="PROTEIN_KINASE_DOM"/>
    <property type="match status" value="1"/>
</dbReference>
<evidence type="ECO:0000256" key="1">
    <source>
        <dbReference type="ARBA" id="ARBA00001946"/>
    </source>
</evidence>
<name>A0A8T0ADU7_SILME</name>
<evidence type="ECO:0000256" key="3">
    <source>
        <dbReference type="ARBA" id="ARBA00012513"/>
    </source>
</evidence>
<dbReference type="InterPro" id="IPR057380">
    <property type="entry name" value="UBA_SIK1/2/3"/>
</dbReference>
<dbReference type="PANTHER" id="PTHR24346:SF47">
    <property type="entry name" value="SERINE_THREONINE-PROTEIN KINASE SIK2-RELATED"/>
    <property type="match status" value="1"/>
</dbReference>
<dbReference type="GO" id="GO:0005524">
    <property type="term" value="F:ATP binding"/>
    <property type="evidence" value="ECO:0007669"/>
    <property type="project" value="UniProtKB-UniRule"/>
</dbReference>
<dbReference type="Proteomes" id="UP000606274">
    <property type="component" value="Unassembled WGS sequence"/>
</dbReference>
<proteinExistence type="predicted"/>
<dbReference type="EC" id="2.7.11.1" evidence="3"/>
<dbReference type="Gene3D" id="1.10.510.10">
    <property type="entry name" value="Transferase(Phosphotransferase) domain 1"/>
    <property type="match status" value="1"/>
</dbReference>
<sequence>MVVLSEDVPDTMNQGGKPFQVGFYEIIRTLGKGNFAVVKLARHKVTKTQVAIKIIDKTRLDASDLEKLNREVKIMKLLNHPHIIRLYQVMESKNMLYIVTEYANNGELFDYLACNGHLSEEEARKKFCQILSAVEYCHKCRIVHRDLKAENLLLDSNMDIKLADFGFGNFFVPGKPLNTWCGSPPYAAPEIFKGKEYEGPQLDIWSLGVVLYVLVCGSLPFDAASLPALKQRVIEGHFRIPYFMSQECENLIRRMLVVDPVKRISMAQIKQHCWLKAVPISVCQAFLNPPEPEKHCKAKSYNKQVLSFMQTLGIDKQRTIESLQNDSYNHFSAIYWLLLERLVNEQEQIPRIPAPCFTPPVFGNQLDASPSRLQFRNSPSSSNLLDDGLSRVVQMKNMDDEENHFPVDYTTVNRSMIQRHTDTQVSSFKSWYHPPDIVVDLVDSSTADSSSTSSFTASRISFTSSALLNSQVNHIQGQYPVSMNSQQNLLTSSIVKFQTSLQVPNFQEGRRASDTSLPQGLWAFHEHLNVHKNVNTTGHLGLNNVPVQHTCLPILNCEHTDKPPTPSWEHNHGQTEKLLHCQWTSNIPFHHLHLPQKPSPPSPTATIQNHYICPALHFESHLNLSSSDKFHKFHDNISSLHHTHQSLFCPLPDPPSHSSCLSDTNMNFTSSCSFSNMLDSTTLLLEAQLQIKPSSC</sequence>
<evidence type="ECO:0000256" key="12">
    <source>
        <dbReference type="ARBA" id="ARBA00022842"/>
    </source>
</evidence>
<dbReference type="InterPro" id="IPR017441">
    <property type="entry name" value="Protein_kinase_ATP_BS"/>
</dbReference>
<evidence type="ECO:0000256" key="6">
    <source>
        <dbReference type="ARBA" id="ARBA00022553"/>
    </source>
</evidence>
<dbReference type="CDD" id="cd14071">
    <property type="entry name" value="STKc_SIK"/>
    <property type="match status" value="1"/>
</dbReference>
<evidence type="ECO:0000256" key="5">
    <source>
        <dbReference type="ARBA" id="ARBA00022527"/>
    </source>
</evidence>
<keyword evidence="8" id="KW-0479">Metal-binding</keyword>